<evidence type="ECO:0000313" key="1">
    <source>
        <dbReference type="EMBL" id="KAJ9492315.1"/>
    </source>
</evidence>
<keyword evidence="2" id="KW-1185">Reference proteome</keyword>
<reference evidence="1" key="1">
    <citation type="submission" date="2015-06" db="EMBL/GenBank/DDBJ databases">
        <authorList>
            <person name="Nguyen H."/>
        </authorList>
    </citation>
    <scope>NUCLEOTIDE SEQUENCE</scope>
    <source>
        <strain evidence="1">DAOM 180753</strain>
    </source>
</reference>
<sequence length="143" mass="16431">MTPSPFRIAARESDVYADSTMIKMQRLIHIMHLSMTETTIKEFHDTLCRKSLQDIAWIHVQFDYPNPFFISSEEPTESLINPCVEHGSDLRDASFTRPDGHWEGINTPFSPFLSPFFSSFFNTPGPHCTSWFPFSRLRVSAAV</sequence>
<name>A0AAI9XCR4_PENTH</name>
<evidence type="ECO:0000313" key="2">
    <source>
        <dbReference type="Proteomes" id="UP001227192"/>
    </source>
</evidence>
<reference evidence="1" key="2">
    <citation type="journal article" date="2016" name="Fungal Biol.">
        <title>Ochratoxin A production by Penicillium thymicola.</title>
        <authorList>
            <person name="Nguyen H.D.T."/>
            <person name="McMullin D.R."/>
            <person name="Ponomareva E."/>
            <person name="Riley R."/>
            <person name="Pomraning K.R."/>
            <person name="Baker S.E."/>
            <person name="Seifert K.A."/>
        </authorList>
    </citation>
    <scope>NUCLEOTIDE SEQUENCE</scope>
    <source>
        <strain evidence="1">DAOM 180753</strain>
    </source>
</reference>
<dbReference type="EMBL" id="LACB01000014">
    <property type="protein sequence ID" value="KAJ9492315.1"/>
    <property type="molecule type" value="Genomic_DNA"/>
</dbReference>
<dbReference type="Proteomes" id="UP001227192">
    <property type="component" value="Unassembled WGS sequence"/>
</dbReference>
<protein>
    <submittedName>
        <fullName evidence="1">Uncharacterized protein</fullName>
    </submittedName>
</protein>
<accession>A0AAI9XCR4</accession>
<comment type="caution">
    <text evidence="1">The sequence shown here is derived from an EMBL/GenBank/DDBJ whole genome shotgun (WGS) entry which is preliminary data.</text>
</comment>
<organism evidence="1 2">
    <name type="scientific">Penicillium thymicola</name>
    <dbReference type="NCBI Taxonomy" id="293382"/>
    <lineage>
        <taxon>Eukaryota</taxon>
        <taxon>Fungi</taxon>
        <taxon>Dikarya</taxon>
        <taxon>Ascomycota</taxon>
        <taxon>Pezizomycotina</taxon>
        <taxon>Eurotiomycetes</taxon>
        <taxon>Eurotiomycetidae</taxon>
        <taxon>Eurotiales</taxon>
        <taxon>Aspergillaceae</taxon>
        <taxon>Penicillium</taxon>
    </lineage>
</organism>
<dbReference type="AlphaFoldDB" id="A0AAI9XCR4"/>
<gene>
    <name evidence="1" type="ORF">VN97_g930</name>
</gene>
<proteinExistence type="predicted"/>